<comment type="caution">
    <text evidence="2">The sequence shown here is derived from an EMBL/GenBank/DDBJ whole genome shotgun (WGS) entry which is preliminary data.</text>
</comment>
<evidence type="ECO:0000256" key="1">
    <source>
        <dbReference type="SAM" id="SignalP"/>
    </source>
</evidence>
<evidence type="ECO:0008006" key="4">
    <source>
        <dbReference type="Google" id="ProtNLM"/>
    </source>
</evidence>
<protein>
    <recommendedName>
        <fullName evidence="4">Secreted protein</fullName>
    </recommendedName>
</protein>
<proteinExistence type="predicted"/>
<reference evidence="2 3" key="1">
    <citation type="submission" date="2024-09" db="EMBL/GenBank/DDBJ databases">
        <authorList>
            <person name="Sun Q."/>
            <person name="Mori K."/>
        </authorList>
    </citation>
    <scope>NUCLEOTIDE SEQUENCE [LARGE SCALE GENOMIC DNA]</scope>
    <source>
        <strain evidence="2 3">KCTC 52403</strain>
    </source>
</reference>
<feature type="signal peptide" evidence="1">
    <location>
        <begin position="1"/>
        <end position="23"/>
    </location>
</feature>
<keyword evidence="1" id="KW-0732">Signal</keyword>
<feature type="chain" id="PRO_5047105962" description="Secreted protein" evidence="1">
    <location>
        <begin position="24"/>
        <end position="144"/>
    </location>
</feature>
<dbReference type="EMBL" id="JBHLTF010000005">
    <property type="protein sequence ID" value="MFC0716628.1"/>
    <property type="molecule type" value="Genomic_DNA"/>
</dbReference>
<organism evidence="2 3">
    <name type="scientific">Luteimonas padinae</name>
    <dbReference type="NCBI Taxonomy" id="1714359"/>
    <lineage>
        <taxon>Bacteria</taxon>
        <taxon>Pseudomonadati</taxon>
        <taxon>Pseudomonadota</taxon>
        <taxon>Gammaproteobacteria</taxon>
        <taxon>Lysobacterales</taxon>
        <taxon>Lysobacteraceae</taxon>
        <taxon>Luteimonas</taxon>
    </lineage>
</organism>
<dbReference type="RefSeq" id="WP_189496190.1">
    <property type="nucleotide sequence ID" value="NZ_BMZT01000004.1"/>
</dbReference>
<gene>
    <name evidence="2" type="ORF">ACFFFU_02475</name>
</gene>
<evidence type="ECO:0000313" key="3">
    <source>
        <dbReference type="Proteomes" id="UP001589898"/>
    </source>
</evidence>
<keyword evidence="3" id="KW-1185">Reference proteome</keyword>
<name>A0ABV6ST50_9GAMM</name>
<dbReference type="Proteomes" id="UP001589898">
    <property type="component" value="Unassembled WGS sequence"/>
</dbReference>
<sequence>MLRSVLVSGVALPLLLAAAPAAARDVSCRLDFDMAGWSAFYKTASGTGRVSCDNGQAMAVSISAKGGGLTVGKSEIRGGRGEFSGVRSISEVLGTYATAEAHAGVVKSSKAQVMTKGEVSLALAGTGEGVDLGVAFGAFTIEAR</sequence>
<accession>A0ABV6ST50</accession>
<evidence type="ECO:0000313" key="2">
    <source>
        <dbReference type="EMBL" id="MFC0716628.1"/>
    </source>
</evidence>